<reference evidence="1 2" key="1">
    <citation type="submission" date="2016-04" db="EMBL/GenBank/DDBJ databases">
        <title>Genome analysis of Thermosulfurimonas dismutans, the first thermophilic sulfur-disproportionating bacterium of the phylum Thermodesulfobacteria.</title>
        <authorList>
            <person name="Mardanov A.V."/>
            <person name="Beletsky A.V."/>
            <person name="Kadnikov V.V."/>
            <person name="Slobodkin A.I."/>
            <person name="Ravin N.V."/>
        </authorList>
    </citation>
    <scope>NUCLEOTIDE SEQUENCE [LARGE SCALE GENOMIC DNA]</scope>
    <source>
        <strain evidence="1 2">S95</strain>
    </source>
</reference>
<organism evidence="1 2">
    <name type="scientific">Thermosulfurimonas dismutans</name>
    <dbReference type="NCBI Taxonomy" id="999894"/>
    <lineage>
        <taxon>Bacteria</taxon>
        <taxon>Pseudomonadati</taxon>
        <taxon>Thermodesulfobacteriota</taxon>
        <taxon>Thermodesulfobacteria</taxon>
        <taxon>Thermodesulfobacteriales</taxon>
        <taxon>Thermodesulfobacteriaceae</taxon>
        <taxon>Thermosulfurimonas</taxon>
    </lineage>
</organism>
<evidence type="ECO:0000313" key="1">
    <source>
        <dbReference type="EMBL" id="OAQ20947.1"/>
    </source>
</evidence>
<dbReference type="RefSeq" id="WP_068669695.1">
    <property type="nucleotide sequence ID" value="NZ_LWLG01000004.1"/>
</dbReference>
<evidence type="ECO:0000313" key="2">
    <source>
        <dbReference type="Proteomes" id="UP000078390"/>
    </source>
</evidence>
<gene>
    <name evidence="1" type="ORF">TDIS_0873</name>
</gene>
<dbReference type="STRING" id="999894.TDIS_0873"/>
<name>A0A179D4G2_9BACT</name>
<proteinExistence type="predicted"/>
<dbReference type="AlphaFoldDB" id="A0A179D4G2"/>
<accession>A0A179D4G2</accession>
<keyword evidence="2" id="KW-1185">Reference proteome</keyword>
<dbReference type="EMBL" id="LWLG01000004">
    <property type="protein sequence ID" value="OAQ20947.1"/>
    <property type="molecule type" value="Genomic_DNA"/>
</dbReference>
<dbReference type="Pfam" id="PF14334">
    <property type="entry name" value="DUF4390"/>
    <property type="match status" value="1"/>
</dbReference>
<sequence>MRWKLLFLIIAFWVNTASVWALKIKDLSVAPYGDYLLLYAYLEELPWQDLREALRHGLGLSFTYQIEVYRIRRFLRDERVTVQELTRTVYYDPIKNVFFVQTVGALEAPFRAGSARQALAIASSLEGLPLLPLSRLSAQANYRLKVRAVVRKFTKTGWPKKIIKFLLFRGDTLETSWENLRFSL</sequence>
<dbReference type="InterPro" id="IPR025500">
    <property type="entry name" value="DUF4390"/>
</dbReference>
<dbReference type="OrthoDB" id="9794243at2"/>
<comment type="caution">
    <text evidence="1">The sequence shown here is derived from an EMBL/GenBank/DDBJ whole genome shotgun (WGS) entry which is preliminary data.</text>
</comment>
<dbReference type="Proteomes" id="UP000078390">
    <property type="component" value="Unassembled WGS sequence"/>
</dbReference>
<protein>
    <submittedName>
        <fullName evidence="1">Putative proline rich signal peptide protein</fullName>
    </submittedName>
</protein>